<dbReference type="Pfam" id="PF00534">
    <property type="entry name" value="Glycos_transf_1"/>
    <property type="match status" value="1"/>
</dbReference>
<comment type="caution">
    <text evidence="3">The sequence shown here is derived from an EMBL/GenBank/DDBJ whole genome shotgun (WGS) entry which is preliminary data.</text>
</comment>
<evidence type="ECO:0000313" key="4">
    <source>
        <dbReference type="Proteomes" id="UP000034176"/>
    </source>
</evidence>
<organism evidence="3 4">
    <name type="scientific">Candidatus Gottesmanbacteria bacterium GW2011_GWA1_34_13</name>
    <dbReference type="NCBI Taxonomy" id="1618434"/>
    <lineage>
        <taxon>Bacteria</taxon>
        <taxon>Candidatus Gottesmaniibacteriota</taxon>
    </lineage>
</organism>
<dbReference type="PATRIC" id="fig|1618434.3.peg.547"/>
<sequence>PGRIFAPLSLAVDTVQGLRKNGHEVTVFSVPDFPAGEPVITANFEYFKNNTPIHKLRNELLIDRKVRTDEVLKRNFELAVTCKAYEFAQAQKIDIIHSYHDFVFISHYFQDLFKTKTVYTIHDPLPPEGVFEYLEYTKFASHNYISISNFQRQSKLKLNFADTIYHGVNLSDFEFSDKSSDYLLFMGRLVPEKGLHHAIATALSTNMQLEIGTQFPDHNHEDVYFTSQIKPYLDNPLIGEPGMVSGKDKVLLYKQAQALLFPIGWEEPFGMVMIEALACGTPVIAFNRGSVAEVIQDGVTGFIIDPDNNDRSGKGKWIIKKQGVEGLVEAVKRIGEIDRNVCRKYVEDHFTVDLMVKKYEKTYKQILNSKL</sequence>
<feature type="domain" description="Glycosyl transferase family 1" evidence="1">
    <location>
        <begin position="176"/>
        <end position="311"/>
    </location>
</feature>
<dbReference type="InterPro" id="IPR050194">
    <property type="entry name" value="Glycosyltransferase_grp1"/>
</dbReference>
<keyword evidence="3" id="KW-0808">Transferase</keyword>
<dbReference type="PANTHER" id="PTHR45947">
    <property type="entry name" value="SULFOQUINOVOSYL TRANSFERASE SQD2"/>
    <property type="match status" value="1"/>
</dbReference>
<reference evidence="3 4" key="1">
    <citation type="journal article" date="2015" name="Nature">
        <title>rRNA introns, odd ribosomes, and small enigmatic genomes across a large radiation of phyla.</title>
        <authorList>
            <person name="Brown C.T."/>
            <person name="Hug L.A."/>
            <person name="Thomas B.C."/>
            <person name="Sharon I."/>
            <person name="Castelle C.J."/>
            <person name="Singh A."/>
            <person name="Wilkins M.J."/>
            <person name="Williams K.H."/>
            <person name="Banfield J.F."/>
        </authorList>
    </citation>
    <scope>NUCLEOTIDE SEQUENCE [LARGE SCALE GENOMIC DNA]</scope>
</reference>
<evidence type="ECO:0000259" key="1">
    <source>
        <dbReference type="Pfam" id="PF00534"/>
    </source>
</evidence>
<evidence type="ECO:0000259" key="2">
    <source>
        <dbReference type="Pfam" id="PF13439"/>
    </source>
</evidence>
<name>A0A0G0D3K1_9BACT</name>
<protein>
    <submittedName>
        <fullName evidence="3">Glycosyl transferase group 1</fullName>
    </submittedName>
</protein>
<proteinExistence type="predicted"/>
<dbReference type="GO" id="GO:0016757">
    <property type="term" value="F:glycosyltransferase activity"/>
    <property type="evidence" value="ECO:0007669"/>
    <property type="project" value="InterPro"/>
</dbReference>
<feature type="domain" description="Glycosyltransferase subfamily 4-like N-terminal" evidence="2">
    <location>
        <begin position="11"/>
        <end position="171"/>
    </location>
</feature>
<dbReference type="InterPro" id="IPR001296">
    <property type="entry name" value="Glyco_trans_1"/>
</dbReference>
<feature type="non-terminal residue" evidence="3">
    <location>
        <position position="1"/>
    </location>
</feature>
<dbReference type="CDD" id="cd03802">
    <property type="entry name" value="GT4_AviGT4-like"/>
    <property type="match status" value="1"/>
</dbReference>
<evidence type="ECO:0000313" key="3">
    <source>
        <dbReference type="EMBL" id="KKP57840.1"/>
    </source>
</evidence>
<dbReference type="EMBL" id="LBPN01000024">
    <property type="protein sequence ID" value="KKP57840.1"/>
    <property type="molecule type" value="Genomic_DNA"/>
</dbReference>
<accession>A0A0G0D3K1</accession>
<dbReference type="SUPFAM" id="SSF53756">
    <property type="entry name" value="UDP-Glycosyltransferase/glycogen phosphorylase"/>
    <property type="match status" value="1"/>
</dbReference>
<dbReference type="InterPro" id="IPR028098">
    <property type="entry name" value="Glyco_trans_4-like_N"/>
</dbReference>
<dbReference type="Proteomes" id="UP000034176">
    <property type="component" value="Unassembled WGS sequence"/>
</dbReference>
<dbReference type="Gene3D" id="3.40.50.2000">
    <property type="entry name" value="Glycogen Phosphorylase B"/>
    <property type="match status" value="2"/>
</dbReference>
<dbReference type="STRING" id="1618434.UR52_C0024G0001"/>
<dbReference type="PANTHER" id="PTHR45947:SF3">
    <property type="entry name" value="SULFOQUINOVOSYL TRANSFERASE SQD2"/>
    <property type="match status" value="1"/>
</dbReference>
<dbReference type="AlphaFoldDB" id="A0A0G0D3K1"/>
<dbReference type="Pfam" id="PF13439">
    <property type="entry name" value="Glyco_transf_4"/>
    <property type="match status" value="1"/>
</dbReference>
<gene>
    <name evidence="3" type="ORF">UR52_C0024G0001</name>
</gene>